<dbReference type="AlphaFoldDB" id="A0AAN9SM03"/>
<dbReference type="Proteomes" id="UP001386955">
    <property type="component" value="Unassembled WGS sequence"/>
</dbReference>
<sequence length="145" mass="15503">MSPRKGHCARKLSRAARDTAHPRSTHECSSTRPSSPSIRHAVQGARTDWNAQVSDDASIRHAIQGAHTDWNAHVSDDGSDALDAGCGDAGRGTRSLLGQRPQAQAVDHDAERVLCGPRLESGGAGWTGRHGELNVKKPEMDGNRI</sequence>
<protein>
    <submittedName>
        <fullName evidence="2">Uncharacterized protein</fullName>
    </submittedName>
</protein>
<proteinExistence type="predicted"/>
<keyword evidence="3" id="KW-1185">Reference proteome</keyword>
<feature type="compositionally biased region" description="Polar residues" evidence="1">
    <location>
        <begin position="27"/>
        <end position="37"/>
    </location>
</feature>
<gene>
    <name evidence="2" type="ORF">VNO78_11250</name>
</gene>
<feature type="compositionally biased region" description="Basic residues" evidence="1">
    <location>
        <begin position="1"/>
        <end position="14"/>
    </location>
</feature>
<evidence type="ECO:0000313" key="3">
    <source>
        <dbReference type="Proteomes" id="UP001386955"/>
    </source>
</evidence>
<organism evidence="2 3">
    <name type="scientific">Psophocarpus tetragonolobus</name>
    <name type="common">Winged bean</name>
    <name type="synonym">Dolichos tetragonolobus</name>
    <dbReference type="NCBI Taxonomy" id="3891"/>
    <lineage>
        <taxon>Eukaryota</taxon>
        <taxon>Viridiplantae</taxon>
        <taxon>Streptophyta</taxon>
        <taxon>Embryophyta</taxon>
        <taxon>Tracheophyta</taxon>
        <taxon>Spermatophyta</taxon>
        <taxon>Magnoliopsida</taxon>
        <taxon>eudicotyledons</taxon>
        <taxon>Gunneridae</taxon>
        <taxon>Pentapetalae</taxon>
        <taxon>rosids</taxon>
        <taxon>fabids</taxon>
        <taxon>Fabales</taxon>
        <taxon>Fabaceae</taxon>
        <taxon>Papilionoideae</taxon>
        <taxon>50 kb inversion clade</taxon>
        <taxon>NPAAA clade</taxon>
        <taxon>indigoferoid/millettioid clade</taxon>
        <taxon>Phaseoleae</taxon>
        <taxon>Psophocarpus</taxon>
    </lineage>
</organism>
<comment type="caution">
    <text evidence="2">The sequence shown here is derived from an EMBL/GenBank/DDBJ whole genome shotgun (WGS) entry which is preliminary data.</text>
</comment>
<accession>A0AAN9SM03</accession>
<feature type="region of interest" description="Disordered" evidence="1">
    <location>
        <begin position="1"/>
        <end position="39"/>
    </location>
</feature>
<reference evidence="2 3" key="1">
    <citation type="submission" date="2024-01" db="EMBL/GenBank/DDBJ databases">
        <title>The genomes of 5 underutilized Papilionoideae crops provide insights into root nodulation and disease resistanc.</title>
        <authorList>
            <person name="Jiang F."/>
        </authorList>
    </citation>
    <scope>NUCLEOTIDE SEQUENCE [LARGE SCALE GENOMIC DNA]</scope>
    <source>
        <strain evidence="2">DUOXIRENSHENG_FW03</strain>
        <tissue evidence="2">Leaves</tissue>
    </source>
</reference>
<feature type="compositionally biased region" description="Basic and acidic residues" evidence="1">
    <location>
        <begin position="129"/>
        <end position="145"/>
    </location>
</feature>
<feature type="region of interest" description="Disordered" evidence="1">
    <location>
        <begin position="121"/>
        <end position="145"/>
    </location>
</feature>
<dbReference type="EMBL" id="JAYMYS010000003">
    <property type="protein sequence ID" value="KAK7400051.1"/>
    <property type="molecule type" value="Genomic_DNA"/>
</dbReference>
<feature type="compositionally biased region" description="Basic and acidic residues" evidence="1">
    <location>
        <begin position="15"/>
        <end position="26"/>
    </location>
</feature>
<evidence type="ECO:0000313" key="2">
    <source>
        <dbReference type="EMBL" id="KAK7400051.1"/>
    </source>
</evidence>
<evidence type="ECO:0000256" key="1">
    <source>
        <dbReference type="SAM" id="MobiDB-lite"/>
    </source>
</evidence>
<name>A0AAN9SM03_PSOTE</name>